<dbReference type="CDD" id="cd04301">
    <property type="entry name" value="NAT_SF"/>
    <property type="match status" value="1"/>
</dbReference>
<dbReference type="Proteomes" id="UP001429357">
    <property type="component" value="Unassembled WGS sequence"/>
</dbReference>
<dbReference type="SUPFAM" id="SSF55729">
    <property type="entry name" value="Acyl-CoA N-acyltransferases (Nat)"/>
    <property type="match status" value="1"/>
</dbReference>
<dbReference type="PANTHER" id="PTHR43072">
    <property type="entry name" value="N-ACETYLTRANSFERASE"/>
    <property type="match status" value="1"/>
</dbReference>
<evidence type="ECO:0000259" key="1">
    <source>
        <dbReference type="PROSITE" id="PS51186"/>
    </source>
</evidence>
<evidence type="ECO:0000313" key="2">
    <source>
        <dbReference type="EMBL" id="MEO1782779.1"/>
    </source>
</evidence>
<gene>
    <name evidence="2" type="ORF">BAU18_002394</name>
</gene>
<organism evidence="2 3">
    <name type="scientific">Enterococcus diestrammenae</name>
    <dbReference type="NCBI Taxonomy" id="1155073"/>
    <lineage>
        <taxon>Bacteria</taxon>
        <taxon>Bacillati</taxon>
        <taxon>Bacillota</taxon>
        <taxon>Bacilli</taxon>
        <taxon>Lactobacillales</taxon>
        <taxon>Enterococcaceae</taxon>
        <taxon>Enterococcus</taxon>
    </lineage>
</organism>
<keyword evidence="3" id="KW-1185">Reference proteome</keyword>
<evidence type="ECO:0000313" key="3">
    <source>
        <dbReference type="Proteomes" id="UP001429357"/>
    </source>
</evidence>
<dbReference type="Pfam" id="PF00583">
    <property type="entry name" value="Acetyltransf_1"/>
    <property type="match status" value="1"/>
</dbReference>
<name>A0ABV0F669_9ENTE</name>
<proteinExistence type="predicted"/>
<comment type="caution">
    <text evidence="2">The sequence shown here is derived from an EMBL/GenBank/DDBJ whole genome shotgun (WGS) entry which is preliminary data.</text>
</comment>
<dbReference type="InterPro" id="IPR000182">
    <property type="entry name" value="GNAT_dom"/>
</dbReference>
<dbReference type="RefSeq" id="WP_161869822.1">
    <property type="nucleotide sequence ID" value="NZ_MAEI02000001.1"/>
</dbReference>
<dbReference type="Gene3D" id="3.40.630.30">
    <property type="match status" value="1"/>
</dbReference>
<reference evidence="3" key="1">
    <citation type="submission" date="2016-06" db="EMBL/GenBank/DDBJ databases">
        <title>Four novel species of enterococci isolated from chicken manure.</title>
        <authorList>
            <person name="Van Tyne D."/>
        </authorList>
    </citation>
    <scope>NUCLEOTIDE SEQUENCE [LARGE SCALE GENOMIC DNA]</scope>
    <source>
        <strain evidence="3">JM9A</strain>
    </source>
</reference>
<dbReference type="PROSITE" id="PS51186">
    <property type="entry name" value="GNAT"/>
    <property type="match status" value="1"/>
</dbReference>
<protein>
    <recommendedName>
        <fullName evidence="1">N-acetyltransferase domain-containing protein</fullName>
    </recommendedName>
</protein>
<accession>A0ABV0F669</accession>
<feature type="domain" description="N-acetyltransferase" evidence="1">
    <location>
        <begin position="3"/>
        <end position="171"/>
    </location>
</feature>
<sequence>MDISLRLPEAADASALLALLDQVAQETEFVALDRLGMTLTPELLGHQLTAIAESPNNLLLVAETSTGELIGTASVTADSDPRTAHIGDVGIAILKEYWGFGIGSLLLDEVLYWAETSELIRRLELTVQVRNQRAVHLYQRFGFHTEATLSRGARGDDGTFLDVYLMSRLID</sequence>
<dbReference type="EMBL" id="MAEI02000001">
    <property type="protein sequence ID" value="MEO1782779.1"/>
    <property type="molecule type" value="Genomic_DNA"/>
</dbReference>
<dbReference type="InterPro" id="IPR016181">
    <property type="entry name" value="Acyl_CoA_acyltransferase"/>
</dbReference>
<reference evidence="2 3" key="2">
    <citation type="submission" date="2024-02" db="EMBL/GenBank/DDBJ databases">
        <title>The Genome Sequence of Enterococcus diestrammenae JM9A.</title>
        <authorList>
            <person name="Earl A."/>
            <person name="Manson A."/>
            <person name="Gilmore M."/>
            <person name="Sanders J."/>
            <person name="Shea T."/>
            <person name="Howe W."/>
            <person name="Livny J."/>
            <person name="Cuomo C."/>
            <person name="Neafsey D."/>
            <person name="Birren B."/>
        </authorList>
    </citation>
    <scope>NUCLEOTIDE SEQUENCE [LARGE SCALE GENOMIC DNA]</scope>
    <source>
        <strain evidence="2 3">JM9A</strain>
    </source>
</reference>